<evidence type="ECO:0000256" key="2">
    <source>
        <dbReference type="SAM" id="MobiDB-lite"/>
    </source>
</evidence>
<evidence type="ECO:0000313" key="4">
    <source>
        <dbReference type="Proteomes" id="UP001443914"/>
    </source>
</evidence>
<feature type="compositionally biased region" description="Acidic residues" evidence="2">
    <location>
        <begin position="313"/>
        <end position="323"/>
    </location>
</feature>
<keyword evidence="1" id="KW-0175">Coiled coil</keyword>
<proteinExistence type="predicted"/>
<organism evidence="3 4">
    <name type="scientific">Saponaria officinalis</name>
    <name type="common">Common soapwort</name>
    <name type="synonym">Lychnis saponaria</name>
    <dbReference type="NCBI Taxonomy" id="3572"/>
    <lineage>
        <taxon>Eukaryota</taxon>
        <taxon>Viridiplantae</taxon>
        <taxon>Streptophyta</taxon>
        <taxon>Embryophyta</taxon>
        <taxon>Tracheophyta</taxon>
        <taxon>Spermatophyta</taxon>
        <taxon>Magnoliopsida</taxon>
        <taxon>eudicotyledons</taxon>
        <taxon>Gunneridae</taxon>
        <taxon>Pentapetalae</taxon>
        <taxon>Caryophyllales</taxon>
        <taxon>Caryophyllaceae</taxon>
        <taxon>Caryophylleae</taxon>
        <taxon>Saponaria</taxon>
    </lineage>
</organism>
<feature type="region of interest" description="Disordered" evidence="2">
    <location>
        <begin position="146"/>
        <end position="166"/>
    </location>
</feature>
<feature type="compositionally biased region" description="Basic residues" evidence="2">
    <location>
        <begin position="149"/>
        <end position="161"/>
    </location>
</feature>
<dbReference type="Proteomes" id="UP001443914">
    <property type="component" value="Unassembled WGS sequence"/>
</dbReference>
<gene>
    <name evidence="3" type="ORF">RND81_08G101900</name>
</gene>
<dbReference type="EMBL" id="JBDFQZ010000008">
    <property type="protein sequence ID" value="KAK9698405.1"/>
    <property type="molecule type" value="Genomic_DNA"/>
</dbReference>
<evidence type="ECO:0000313" key="3">
    <source>
        <dbReference type="EMBL" id="KAK9698405.1"/>
    </source>
</evidence>
<accession>A0AAW1J7F6</accession>
<feature type="region of interest" description="Disordered" evidence="2">
    <location>
        <begin position="286"/>
        <end position="337"/>
    </location>
</feature>
<dbReference type="AlphaFoldDB" id="A0AAW1J7F6"/>
<reference evidence="3" key="1">
    <citation type="submission" date="2024-03" db="EMBL/GenBank/DDBJ databases">
        <title>WGS assembly of Saponaria officinalis var. Norfolk2.</title>
        <authorList>
            <person name="Jenkins J."/>
            <person name="Shu S."/>
            <person name="Grimwood J."/>
            <person name="Barry K."/>
            <person name="Goodstein D."/>
            <person name="Schmutz J."/>
            <person name="Leebens-Mack J."/>
            <person name="Osbourn A."/>
        </authorList>
    </citation>
    <scope>NUCLEOTIDE SEQUENCE [LARGE SCALE GENOMIC DNA]</scope>
    <source>
        <strain evidence="3">JIC</strain>
    </source>
</reference>
<keyword evidence="4" id="KW-1185">Reference proteome</keyword>
<feature type="compositionally biased region" description="Basic and acidic residues" evidence="2">
    <location>
        <begin position="303"/>
        <end position="312"/>
    </location>
</feature>
<feature type="compositionally biased region" description="Polar residues" evidence="2">
    <location>
        <begin position="287"/>
        <end position="296"/>
    </location>
</feature>
<dbReference type="PANTHER" id="PTHR33144">
    <property type="entry name" value="OS10G0409366 PROTEIN-RELATED"/>
    <property type="match status" value="1"/>
</dbReference>
<comment type="caution">
    <text evidence="3">The sequence shown here is derived from an EMBL/GenBank/DDBJ whole genome shotgun (WGS) entry which is preliminary data.</text>
</comment>
<dbReference type="InterPro" id="IPR004252">
    <property type="entry name" value="Probable_transposase_24"/>
</dbReference>
<feature type="coiled-coil region" evidence="1">
    <location>
        <begin position="257"/>
        <end position="284"/>
    </location>
</feature>
<evidence type="ECO:0000256" key="1">
    <source>
        <dbReference type="SAM" id="Coils"/>
    </source>
</evidence>
<dbReference type="Pfam" id="PF03004">
    <property type="entry name" value="Transposase_24"/>
    <property type="match status" value="1"/>
</dbReference>
<protein>
    <recommendedName>
        <fullName evidence="5">Transposase</fullName>
    </recommendedName>
</protein>
<name>A0AAW1J7F6_SAPOF</name>
<sequence>MFLLNVIDDDGKRTRGKTVLANVWNLPARHHEGGVVGHFCGTIARNGGLCSLSYTRWDYLKKGNKGNNQSMILNEIQRFLYPKILEKWILKSIRHKWRDYKCYLKVRHYSDDANITDLHNNCPEDVVQDQWISLVNFWRSDEGQERSTKSKLSHKKTKTKPIHTSGTKSHARIYEELILMSLYVHERIKEIIAQQGNLEMNLDEDPVAQVLGKDQYGRVRGFGLGVKTSDLSDPSNSGYRNGLNMSANEETTSMYLIRQLKEQMETLQKCVVKQEKTIKNLKRKLSNKGSFGSSDLNSDEYSSDERSTKEEYDKDDNEDGEHDNDERSTEGEYAMCW</sequence>
<dbReference type="PANTHER" id="PTHR33144:SF52">
    <property type="match status" value="1"/>
</dbReference>
<evidence type="ECO:0008006" key="5">
    <source>
        <dbReference type="Google" id="ProtNLM"/>
    </source>
</evidence>